<evidence type="ECO:0000256" key="1">
    <source>
        <dbReference type="ARBA" id="ARBA00004141"/>
    </source>
</evidence>
<accession>A0A7D9E0E9</accession>
<dbReference type="InterPro" id="IPR052076">
    <property type="entry name" value="TRP_cation_channel"/>
</dbReference>
<dbReference type="AlphaFoldDB" id="A0A7D9E0E9"/>
<protein>
    <submittedName>
        <fullName evidence="13">Transient receptor potential cation channel subfamily A member 1</fullName>
    </submittedName>
</protein>
<evidence type="ECO:0000256" key="10">
    <source>
        <dbReference type="ARBA" id="ARBA00023180"/>
    </source>
</evidence>
<evidence type="ECO:0000256" key="7">
    <source>
        <dbReference type="ARBA" id="ARBA00023043"/>
    </source>
</evidence>
<keyword evidence="9" id="KW-0472">Membrane</keyword>
<keyword evidence="3" id="KW-0716">Sensory transduction</keyword>
<organism evidence="13 14">
    <name type="scientific">Paramuricea clavata</name>
    <name type="common">Red gorgonian</name>
    <name type="synonym">Violescent sea-whip</name>
    <dbReference type="NCBI Taxonomy" id="317549"/>
    <lineage>
        <taxon>Eukaryota</taxon>
        <taxon>Metazoa</taxon>
        <taxon>Cnidaria</taxon>
        <taxon>Anthozoa</taxon>
        <taxon>Octocorallia</taxon>
        <taxon>Malacalcyonacea</taxon>
        <taxon>Plexauridae</taxon>
        <taxon>Paramuricea</taxon>
    </lineage>
</organism>
<keyword evidence="14" id="KW-1185">Reference proteome</keyword>
<dbReference type="PANTHER" id="PTHR47143">
    <property type="entry name" value="TRANSIENT RECEPTOR POTENTIAL CATION CHANNEL PROTEIN PAINLESS"/>
    <property type="match status" value="1"/>
</dbReference>
<reference evidence="13" key="1">
    <citation type="submission" date="2020-04" db="EMBL/GenBank/DDBJ databases">
        <authorList>
            <person name="Alioto T."/>
            <person name="Alioto T."/>
            <person name="Gomez Garrido J."/>
        </authorList>
    </citation>
    <scope>NUCLEOTIDE SEQUENCE</scope>
    <source>
        <strain evidence="13">A484AB</strain>
    </source>
</reference>
<evidence type="ECO:0000313" key="13">
    <source>
        <dbReference type="EMBL" id="CAB3998658.1"/>
    </source>
</evidence>
<keyword evidence="4" id="KW-0812">Transmembrane</keyword>
<evidence type="ECO:0000313" key="14">
    <source>
        <dbReference type="Proteomes" id="UP001152795"/>
    </source>
</evidence>
<keyword evidence="2" id="KW-0813">Transport</keyword>
<comment type="subcellular location">
    <subcellularLocation>
        <location evidence="1">Membrane</location>
        <topology evidence="1">Multi-pass membrane protein</topology>
    </subcellularLocation>
</comment>
<dbReference type="SUPFAM" id="SSF48403">
    <property type="entry name" value="Ankyrin repeat"/>
    <property type="match status" value="1"/>
</dbReference>
<dbReference type="Pfam" id="PF12796">
    <property type="entry name" value="Ank_2"/>
    <property type="match status" value="1"/>
</dbReference>
<evidence type="ECO:0000256" key="2">
    <source>
        <dbReference type="ARBA" id="ARBA00022448"/>
    </source>
</evidence>
<evidence type="ECO:0000256" key="3">
    <source>
        <dbReference type="ARBA" id="ARBA00022606"/>
    </source>
</evidence>
<keyword evidence="7" id="KW-0040">ANK repeat</keyword>
<evidence type="ECO:0000256" key="11">
    <source>
        <dbReference type="ARBA" id="ARBA00023303"/>
    </source>
</evidence>
<dbReference type="Proteomes" id="UP001152795">
    <property type="component" value="Unassembled WGS sequence"/>
</dbReference>
<dbReference type="PROSITE" id="PS50297">
    <property type="entry name" value="ANK_REP_REGION"/>
    <property type="match status" value="2"/>
</dbReference>
<evidence type="ECO:0000259" key="12">
    <source>
        <dbReference type="Pfam" id="PF00520"/>
    </source>
</evidence>
<proteinExistence type="predicted"/>
<evidence type="ECO:0000256" key="9">
    <source>
        <dbReference type="ARBA" id="ARBA00023136"/>
    </source>
</evidence>
<dbReference type="Gene3D" id="1.10.287.70">
    <property type="match status" value="1"/>
</dbReference>
<dbReference type="InterPro" id="IPR002110">
    <property type="entry name" value="Ankyrin_rpt"/>
</dbReference>
<dbReference type="PROSITE" id="PS50088">
    <property type="entry name" value="ANK_REPEAT"/>
    <property type="match status" value="3"/>
</dbReference>
<keyword evidence="13" id="KW-0675">Receptor</keyword>
<keyword evidence="8" id="KW-0406">Ion transport</keyword>
<dbReference type="Gene3D" id="1.25.40.20">
    <property type="entry name" value="Ankyrin repeat-containing domain"/>
    <property type="match status" value="1"/>
</dbReference>
<feature type="domain" description="Ion transport" evidence="12">
    <location>
        <begin position="455"/>
        <end position="649"/>
    </location>
</feature>
<dbReference type="OrthoDB" id="366390at2759"/>
<dbReference type="Pfam" id="PF00520">
    <property type="entry name" value="Ion_trans"/>
    <property type="match status" value="1"/>
</dbReference>
<dbReference type="InterPro" id="IPR036770">
    <property type="entry name" value="Ankyrin_rpt-contain_sf"/>
</dbReference>
<dbReference type="GO" id="GO:0005216">
    <property type="term" value="F:monoatomic ion channel activity"/>
    <property type="evidence" value="ECO:0007669"/>
    <property type="project" value="InterPro"/>
</dbReference>
<gene>
    <name evidence="13" type="ORF">PACLA_8A057206</name>
</gene>
<evidence type="ECO:0000256" key="5">
    <source>
        <dbReference type="ARBA" id="ARBA00022737"/>
    </source>
</evidence>
<sequence length="773" mass="88828">MDEPTGTHLLEMRNLKGEMSINNNPSFKSKKSMLISPLIRAVRRGLRMTEKYLNEQKDVEKLKITDTDISGRNIFHLSVQREELLEFVLETFEKHDHLIQALHSEDVNGYTPAHIAVLHNERKSMHILAGVDKKIYTIRSTKTGQTLIHSAVKSCNPYIVQDILEARPDALYDKDNDGKPPQHYAAALEECFLLEFLLSHGADIFETDKNNSTPFHMAADAGSLSNVKLLFHEDEDLLRAEDNQGRTALHIACMNGCRNIVSFLLENGADPLVKMEGGLNCLAVAVMNKQDDVVKELLLSDHWKDLITEWNGGAKRGFAHLVNKMPDNAKILLDRCVVKSDDKPQSLDYHITYDFFLLEPTGSKPPMFDGLQAIIDNNDEQCLTHKLCKKYFSVKWREKGCYVYLANLLIYLCFHVLFNVYVALIRSAMAFRLLNAANAVTTNATTSNNSVVRPNQPGAIVATALIVILTLFNIFKELVQMHSQRWRYFKQFSNYFEWTLYVCVLYFMFPVRKAKTERQFVAAAIANCISWFNLIWFLRRIPDIGTYILTLQKVFKTLVKMLLLIVLFCMAFASTFHLLFAEHSRFENFPIAVLSTFVSMLGDFNYDSLFLEAGYYKDIYTFKLLMFIMFVLLMVVVVNNVLIGLAVGDTTYVMSMAKVKRLRQHMKFIMEVESSPFARLPCFKRKEDTIVTEYPNHKKSFTDNVNRFLAGETTTFYNVDEVDDEGGDDVLTQDKIEEMVQTRLENYHKKMMQELKDFHSDMVEKLEEMQGSS</sequence>
<keyword evidence="6" id="KW-1133">Transmembrane helix</keyword>
<name>A0A7D9E0E9_PARCT</name>
<evidence type="ECO:0000256" key="4">
    <source>
        <dbReference type="ARBA" id="ARBA00022692"/>
    </source>
</evidence>
<dbReference type="PANTHER" id="PTHR47143:SF1">
    <property type="entry name" value="ION_TRANS DOMAIN-CONTAINING PROTEIN"/>
    <property type="match status" value="1"/>
</dbReference>
<evidence type="ECO:0000256" key="6">
    <source>
        <dbReference type="ARBA" id="ARBA00022989"/>
    </source>
</evidence>
<evidence type="ECO:0000256" key="8">
    <source>
        <dbReference type="ARBA" id="ARBA00023065"/>
    </source>
</evidence>
<comment type="caution">
    <text evidence="13">The sequence shown here is derived from an EMBL/GenBank/DDBJ whole genome shotgun (WGS) entry which is preliminary data.</text>
</comment>
<keyword evidence="11" id="KW-0407">Ion channel</keyword>
<dbReference type="SMART" id="SM00248">
    <property type="entry name" value="ANK"/>
    <property type="match status" value="6"/>
</dbReference>
<keyword evidence="5" id="KW-0677">Repeat</keyword>
<dbReference type="EMBL" id="CACRXK020003405">
    <property type="protein sequence ID" value="CAB3998658.1"/>
    <property type="molecule type" value="Genomic_DNA"/>
</dbReference>
<dbReference type="GO" id="GO:1902495">
    <property type="term" value="C:transmembrane transporter complex"/>
    <property type="evidence" value="ECO:0007669"/>
    <property type="project" value="TreeGrafter"/>
</dbReference>
<dbReference type="InterPro" id="IPR005821">
    <property type="entry name" value="Ion_trans_dom"/>
</dbReference>
<keyword evidence="10" id="KW-0325">Glycoprotein</keyword>